<keyword evidence="3" id="KW-1185">Reference proteome</keyword>
<dbReference type="Proteomes" id="UP000452235">
    <property type="component" value="Unassembled WGS sequence"/>
</dbReference>
<feature type="compositionally biased region" description="Basic and acidic residues" evidence="1">
    <location>
        <begin position="60"/>
        <end position="70"/>
    </location>
</feature>
<evidence type="ECO:0000256" key="1">
    <source>
        <dbReference type="SAM" id="MobiDB-lite"/>
    </source>
</evidence>
<feature type="region of interest" description="Disordered" evidence="1">
    <location>
        <begin position="47"/>
        <end position="70"/>
    </location>
</feature>
<reference evidence="2 3" key="1">
    <citation type="submission" date="2020-01" db="EMBL/GenBank/DDBJ databases">
        <title>Aspergillus terreus IFO 6365 whole genome shotgun sequence.</title>
        <authorList>
            <person name="Kanamasa S."/>
            <person name="Takahashi H."/>
        </authorList>
    </citation>
    <scope>NUCLEOTIDE SEQUENCE [LARGE SCALE GENOMIC DNA]</scope>
    <source>
        <strain evidence="2 3">IFO 6365</strain>
    </source>
</reference>
<name>A0A5M3Z9C1_ASPTE</name>
<comment type="caution">
    <text evidence="2">The sequence shown here is derived from an EMBL/GenBank/DDBJ whole genome shotgun (WGS) entry which is preliminary data.</text>
</comment>
<protein>
    <submittedName>
        <fullName evidence="2">Uncharacterized protein</fullName>
    </submittedName>
</protein>
<proteinExistence type="predicted"/>
<evidence type="ECO:0000313" key="3">
    <source>
        <dbReference type="Proteomes" id="UP000452235"/>
    </source>
</evidence>
<organism evidence="2 3">
    <name type="scientific">Aspergillus terreus</name>
    <dbReference type="NCBI Taxonomy" id="33178"/>
    <lineage>
        <taxon>Eukaryota</taxon>
        <taxon>Fungi</taxon>
        <taxon>Dikarya</taxon>
        <taxon>Ascomycota</taxon>
        <taxon>Pezizomycotina</taxon>
        <taxon>Eurotiomycetes</taxon>
        <taxon>Eurotiomycetidae</taxon>
        <taxon>Eurotiales</taxon>
        <taxon>Aspergillaceae</taxon>
        <taxon>Aspergillus</taxon>
        <taxon>Aspergillus subgen. Circumdati</taxon>
    </lineage>
</organism>
<sequence>MNSIYPTDEDHIAQCIRHRANSMCGYHIMPHTAMISQECQRLCDGLPEHALDDSTSDEGSPPREVDERKK</sequence>
<evidence type="ECO:0000313" key="2">
    <source>
        <dbReference type="EMBL" id="GFF19440.1"/>
    </source>
</evidence>
<dbReference type="EMBL" id="BLJY01000010">
    <property type="protein sequence ID" value="GFF19440.1"/>
    <property type="molecule type" value="Genomic_DNA"/>
</dbReference>
<dbReference type="AlphaFoldDB" id="A0A5M3Z9C1"/>
<accession>A0A5M3Z9C1</accession>
<gene>
    <name evidence="2" type="ORF">ATEIFO6365_0010021300</name>
</gene>